<sequence length="234" mass="25086">MRSPFLIVTFLVFATFLVVANGLPPDIWGLAYGGGGPGGPGGKGGPPPKVVKVSCEMSRLVFFCALCFFVSRGSADVASCYACAGPLADCTFNKRPDFLKMDCSTFKVDGNKSLIERSSQSDLLELFDSEVAAAKDDSVLGCITLTFTHESDSPKERALKSCVPAKVFNTDICTYMEGAVDFIGGQKSECHFCKSDDCNSAISNMISVTLVTLVLVQCISSSFSNFCFSFFNYS</sequence>
<reference evidence="2 3" key="2">
    <citation type="journal article" date="2010" name="Nucleic Acids Res.">
        <title>BeetleBase in 2010: revisions to provide comprehensive genomic information for Tribolium castaneum.</title>
        <authorList>
            <person name="Kim H.S."/>
            <person name="Murphy T."/>
            <person name="Xia J."/>
            <person name="Caragea D."/>
            <person name="Park Y."/>
            <person name="Beeman R.W."/>
            <person name="Lorenzen M.D."/>
            <person name="Butcher S."/>
            <person name="Manak J.R."/>
            <person name="Brown S.J."/>
        </authorList>
    </citation>
    <scope>GENOME REANNOTATION</scope>
    <source>
        <strain evidence="2 3">Georgia GA2</strain>
    </source>
</reference>
<proteinExistence type="predicted"/>
<protein>
    <recommendedName>
        <fullName evidence="4">Protein quiver</fullName>
    </recommendedName>
</protein>
<evidence type="ECO:0000313" key="2">
    <source>
        <dbReference type="EMBL" id="KYB25839.1"/>
    </source>
</evidence>
<evidence type="ECO:0000313" key="3">
    <source>
        <dbReference type="Proteomes" id="UP000007266"/>
    </source>
</evidence>
<name>A0A139WD14_TRICA</name>
<evidence type="ECO:0000256" key="1">
    <source>
        <dbReference type="SAM" id="SignalP"/>
    </source>
</evidence>
<dbReference type="EMBL" id="KQ971361">
    <property type="protein sequence ID" value="KYB25839.1"/>
    <property type="molecule type" value="Genomic_DNA"/>
</dbReference>
<feature type="signal peptide" evidence="1">
    <location>
        <begin position="1"/>
        <end position="22"/>
    </location>
</feature>
<dbReference type="AlphaFoldDB" id="A0A139WD14"/>
<feature type="chain" id="PRO_5007299651" description="Protein quiver" evidence="1">
    <location>
        <begin position="23"/>
        <end position="234"/>
    </location>
</feature>
<gene>
    <name evidence="2" type="primary">AUGUSTUS-3.0.2_34073</name>
    <name evidence="2" type="ORF">TcasGA2_TC034073</name>
</gene>
<dbReference type="InParanoid" id="A0A139WD14"/>
<accession>A0A139WD14</accession>
<keyword evidence="1" id="KW-0732">Signal</keyword>
<evidence type="ECO:0008006" key="4">
    <source>
        <dbReference type="Google" id="ProtNLM"/>
    </source>
</evidence>
<organism evidence="2 3">
    <name type="scientific">Tribolium castaneum</name>
    <name type="common">Red flour beetle</name>
    <dbReference type="NCBI Taxonomy" id="7070"/>
    <lineage>
        <taxon>Eukaryota</taxon>
        <taxon>Metazoa</taxon>
        <taxon>Ecdysozoa</taxon>
        <taxon>Arthropoda</taxon>
        <taxon>Hexapoda</taxon>
        <taxon>Insecta</taxon>
        <taxon>Pterygota</taxon>
        <taxon>Neoptera</taxon>
        <taxon>Endopterygota</taxon>
        <taxon>Coleoptera</taxon>
        <taxon>Polyphaga</taxon>
        <taxon>Cucujiformia</taxon>
        <taxon>Tenebrionidae</taxon>
        <taxon>Tenebrionidae incertae sedis</taxon>
        <taxon>Tribolium</taxon>
    </lineage>
</organism>
<keyword evidence="3" id="KW-1185">Reference proteome</keyword>
<reference evidence="2 3" key="1">
    <citation type="journal article" date="2008" name="Nature">
        <title>The genome of the model beetle and pest Tribolium castaneum.</title>
        <authorList>
            <consortium name="Tribolium Genome Sequencing Consortium"/>
            <person name="Richards S."/>
            <person name="Gibbs R.A."/>
            <person name="Weinstock G.M."/>
            <person name="Brown S.J."/>
            <person name="Denell R."/>
            <person name="Beeman R.W."/>
            <person name="Gibbs R."/>
            <person name="Beeman R.W."/>
            <person name="Brown S.J."/>
            <person name="Bucher G."/>
            <person name="Friedrich M."/>
            <person name="Grimmelikhuijzen C.J."/>
            <person name="Klingler M."/>
            <person name="Lorenzen M."/>
            <person name="Richards S."/>
            <person name="Roth S."/>
            <person name="Schroder R."/>
            <person name="Tautz D."/>
            <person name="Zdobnov E.M."/>
            <person name="Muzny D."/>
            <person name="Gibbs R.A."/>
            <person name="Weinstock G.M."/>
            <person name="Attaway T."/>
            <person name="Bell S."/>
            <person name="Buhay C.J."/>
            <person name="Chandrabose M.N."/>
            <person name="Chavez D."/>
            <person name="Clerk-Blankenburg K.P."/>
            <person name="Cree A."/>
            <person name="Dao M."/>
            <person name="Davis C."/>
            <person name="Chacko J."/>
            <person name="Dinh H."/>
            <person name="Dugan-Rocha S."/>
            <person name="Fowler G."/>
            <person name="Garner T.T."/>
            <person name="Garnes J."/>
            <person name="Gnirke A."/>
            <person name="Hawes A."/>
            <person name="Hernandez J."/>
            <person name="Hines S."/>
            <person name="Holder M."/>
            <person name="Hume J."/>
            <person name="Jhangiani S.N."/>
            <person name="Joshi V."/>
            <person name="Khan Z.M."/>
            <person name="Jackson L."/>
            <person name="Kovar C."/>
            <person name="Kowis A."/>
            <person name="Lee S."/>
            <person name="Lewis L.R."/>
            <person name="Margolis J."/>
            <person name="Morgan M."/>
            <person name="Nazareth L.V."/>
            <person name="Nguyen N."/>
            <person name="Okwuonu G."/>
            <person name="Parker D."/>
            <person name="Richards S."/>
            <person name="Ruiz S.J."/>
            <person name="Santibanez J."/>
            <person name="Savard J."/>
            <person name="Scherer S.E."/>
            <person name="Schneider B."/>
            <person name="Sodergren E."/>
            <person name="Tautz D."/>
            <person name="Vattahil S."/>
            <person name="Villasana D."/>
            <person name="White C.S."/>
            <person name="Wright R."/>
            <person name="Park Y."/>
            <person name="Beeman R.W."/>
            <person name="Lord J."/>
            <person name="Oppert B."/>
            <person name="Lorenzen M."/>
            <person name="Brown S."/>
            <person name="Wang L."/>
            <person name="Savard J."/>
            <person name="Tautz D."/>
            <person name="Richards S."/>
            <person name="Weinstock G."/>
            <person name="Gibbs R.A."/>
            <person name="Liu Y."/>
            <person name="Worley K."/>
            <person name="Weinstock G."/>
            <person name="Elsik C.G."/>
            <person name="Reese J.T."/>
            <person name="Elhaik E."/>
            <person name="Landan G."/>
            <person name="Graur D."/>
            <person name="Arensburger P."/>
            <person name="Atkinson P."/>
            <person name="Beeman R.W."/>
            <person name="Beidler J."/>
            <person name="Brown S.J."/>
            <person name="Demuth J.P."/>
            <person name="Drury D.W."/>
            <person name="Du Y.Z."/>
            <person name="Fujiwara H."/>
            <person name="Lorenzen M."/>
            <person name="Maselli V."/>
            <person name="Osanai M."/>
            <person name="Park Y."/>
            <person name="Robertson H.M."/>
            <person name="Tu Z."/>
            <person name="Wang J.J."/>
            <person name="Wang S."/>
            <person name="Richards S."/>
            <person name="Song H."/>
            <person name="Zhang L."/>
            <person name="Sodergren E."/>
            <person name="Werner D."/>
            <person name="Stanke M."/>
            <person name="Morgenstern B."/>
            <person name="Solovyev V."/>
            <person name="Kosarev P."/>
            <person name="Brown G."/>
            <person name="Chen H.C."/>
            <person name="Ermolaeva O."/>
            <person name="Hlavina W."/>
            <person name="Kapustin Y."/>
            <person name="Kiryutin B."/>
            <person name="Kitts P."/>
            <person name="Maglott D."/>
            <person name="Pruitt K."/>
            <person name="Sapojnikov V."/>
            <person name="Souvorov A."/>
            <person name="Mackey A.J."/>
            <person name="Waterhouse R.M."/>
            <person name="Wyder S."/>
            <person name="Zdobnov E.M."/>
            <person name="Zdobnov E.M."/>
            <person name="Wyder S."/>
            <person name="Kriventseva E.V."/>
            <person name="Kadowaki T."/>
            <person name="Bork P."/>
            <person name="Aranda M."/>
            <person name="Bao R."/>
            <person name="Beermann A."/>
            <person name="Berns N."/>
            <person name="Bolognesi R."/>
            <person name="Bonneton F."/>
            <person name="Bopp D."/>
            <person name="Brown S.J."/>
            <person name="Bucher G."/>
            <person name="Butts T."/>
            <person name="Chaumot A."/>
            <person name="Denell R.E."/>
            <person name="Ferrier D.E."/>
            <person name="Friedrich M."/>
            <person name="Gordon C.M."/>
            <person name="Jindra M."/>
            <person name="Klingler M."/>
            <person name="Lan Q."/>
            <person name="Lattorff H.M."/>
            <person name="Laudet V."/>
            <person name="von Levetsow C."/>
            <person name="Liu Z."/>
            <person name="Lutz R."/>
            <person name="Lynch J.A."/>
            <person name="da Fonseca R.N."/>
            <person name="Posnien N."/>
            <person name="Reuter R."/>
            <person name="Roth S."/>
            <person name="Savard J."/>
            <person name="Schinko J.B."/>
            <person name="Schmitt C."/>
            <person name="Schoppmeier M."/>
            <person name="Schroder R."/>
            <person name="Shippy T.D."/>
            <person name="Simonnet F."/>
            <person name="Marques-Souza H."/>
            <person name="Tautz D."/>
            <person name="Tomoyasu Y."/>
            <person name="Trauner J."/>
            <person name="Van der Zee M."/>
            <person name="Vervoort M."/>
            <person name="Wittkopp N."/>
            <person name="Wimmer E.A."/>
            <person name="Yang X."/>
            <person name="Jones A.K."/>
            <person name="Sattelle D.B."/>
            <person name="Ebert P.R."/>
            <person name="Nelson D."/>
            <person name="Scott J.G."/>
            <person name="Beeman R.W."/>
            <person name="Muthukrishnan S."/>
            <person name="Kramer K.J."/>
            <person name="Arakane Y."/>
            <person name="Beeman R.W."/>
            <person name="Zhu Q."/>
            <person name="Hogenkamp D."/>
            <person name="Dixit R."/>
            <person name="Oppert B."/>
            <person name="Jiang H."/>
            <person name="Zou Z."/>
            <person name="Marshall J."/>
            <person name="Elpidina E."/>
            <person name="Vinokurov K."/>
            <person name="Oppert C."/>
            <person name="Zou Z."/>
            <person name="Evans J."/>
            <person name="Lu Z."/>
            <person name="Zhao P."/>
            <person name="Sumathipala N."/>
            <person name="Altincicek B."/>
            <person name="Vilcinskas A."/>
            <person name="Williams M."/>
            <person name="Hultmark D."/>
            <person name="Hetru C."/>
            <person name="Jiang H."/>
            <person name="Grimmelikhuijzen C.J."/>
            <person name="Hauser F."/>
            <person name="Cazzamali G."/>
            <person name="Williamson M."/>
            <person name="Park Y."/>
            <person name="Li B."/>
            <person name="Tanaka Y."/>
            <person name="Predel R."/>
            <person name="Neupert S."/>
            <person name="Schachtner J."/>
            <person name="Verleyen P."/>
            <person name="Raible F."/>
            <person name="Bork P."/>
            <person name="Friedrich M."/>
            <person name="Walden K.K."/>
            <person name="Robertson H.M."/>
            <person name="Angeli S."/>
            <person name="Foret S."/>
            <person name="Bucher G."/>
            <person name="Schuetz S."/>
            <person name="Maleszka R."/>
            <person name="Wimmer E.A."/>
            <person name="Beeman R.W."/>
            <person name="Lorenzen M."/>
            <person name="Tomoyasu Y."/>
            <person name="Miller S.C."/>
            <person name="Grossmann D."/>
            <person name="Bucher G."/>
        </authorList>
    </citation>
    <scope>NUCLEOTIDE SEQUENCE [LARGE SCALE GENOMIC DNA]</scope>
    <source>
        <strain evidence="2 3">Georgia GA2</strain>
    </source>
</reference>
<dbReference type="Proteomes" id="UP000007266">
    <property type="component" value="Linkage group 8"/>
</dbReference>